<protein>
    <recommendedName>
        <fullName evidence="5">Imidazole glycerol phosphate synthase subunit HisF</fullName>
        <ecNumber evidence="4">4.3.2.10</ecNumber>
    </recommendedName>
    <alternativeName>
        <fullName evidence="10">IGP synthase cyclase subunit</fullName>
    </alternativeName>
    <alternativeName>
        <fullName evidence="11">IGP synthase subunit HisF</fullName>
    </alternativeName>
    <alternativeName>
        <fullName evidence="12">ImGP synthase subunit HisF</fullName>
    </alternativeName>
</protein>
<dbReference type="AlphaFoldDB" id="G7ZJ25"/>
<comment type="function">
    <text evidence="9">IGPS catalyzes the conversion of PRFAR and glutamine to IGP, AICAR and glutamate. The HisF subunit catalyzes the cyclization activity that produces IGP and AICAR from PRFAR using the ammonia provided by the HisH subunit.</text>
</comment>
<comment type="subunit">
    <text evidence="3">Heterodimer of HisH and HisF.</text>
</comment>
<comment type="similarity">
    <text evidence="2 14">Belongs to the HisA/HisF family.</text>
</comment>
<keyword evidence="16" id="KW-1185">Reference proteome</keyword>
<evidence type="ECO:0000256" key="10">
    <source>
        <dbReference type="ARBA" id="ARBA00030264"/>
    </source>
</evidence>
<evidence type="ECO:0000256" key="14">
    <source>
        <dbReference type="RuleBase" id="RU003657"/>
    </source>
</evidence>
<evidence type="ECO:0000256" key="11">
    <source>
        <dbReference type="ARBA" id="ARBA00031409"/>
    </source>
</evidence>
<sequence>MAGIRIIARLDIKGENLIKGIHLEGLRVVGSPHDFALDYYRQGIDEIIYMDAVASLYRRNSLHHVVEQTAKDIFIPLTVGGGVRSIADAEALLRRGADKVAINTAALERPALITEIAQRFGSQSMVAQIDAKRIGQGRWECYSDGGREHSGRDVLDWARQLVDLGAGEILLTSIDREGTRKGFETDLIRAVASTVPIPVIASGGMGKAQDIVTAVEGGWADAVAAAHVLHYRVCSVDDMRAAARKAGIDVRPMTETAA</sequence>
<evidence type="ECO:0000256" key="9">
    <source>
        <dbReference type="ARBA" id="ARBA00025475"/>
    </source>
</evidence>
<reference evidence="16" key="1">
    <citation type="journal article" date="2011" name="PLoS Genet.">
        <title>Azospirillum genomes reveal transition of bacteria from aquatic to terrestrial environments.</title>
        <authorList>
            <person name="Wisniewski-Dye F."/>
            <person name="Borziak K."/>
            <person name="Khalsa-Moyers G."/>
            <person name="Alexandre G."/>
            <person name="Sukharnikov L.O."/>
            <person name="Wuichet K."/>
            <person name="Hurst G.B."/>
            <person name="McDonald W.H."/>
            <person name="Robertson J.S."/>
            <person name="Barbe V."/>
            <person name="Calteau A."/>
            <person name="Rouy Z."/>
            <person name="Mangenot S."/>
            <person name="Prigent-Combaret C."/>
            <person name="Normand P."/>
            <person name="Boyer M."/>
            <person name="Siguier P."/>
            <person name="Dessaux Y."/>
            <person name="Elmerich C."/>
            <person name="Condemine G."/>
            <person name="Krishnen G."/>
            <person name="Kennedy I."/>
            <person name="Paterson A.H."/>
            <person name="Gonzalez V."/>
            <person name="Mavingui P."/>
            <person name="Zhulin I.B."/>
        </authorList>
    </citation>
    <scope>NUCLEOTIDE SEQUENCE [LARGE SCALE GENOMIC DNA]</scope>
    <source>
        <strain evidence="16">4B</strain>
    </source>
</reference>
<dbReference type="KEGG" id="ali:AZOLI_p60143"/>
<dbReference type="RefSeq" id="WP_014189983.1">
    <property type="nucleotide sequence ID" value="NC_016588.1"/>
</dbReference>
<dbReference type="Pfam" id="PF00977">
    <property type="entry name" value="His_biosynth"/>
    <property type="match status" value="1"/>
</dbReference>
<dbReference type="OrthoDB" id="9781903at2"/>
<evidence type="ECO:0000256" key="12">
    <source>
        <dbReference type="ARBA" id="ARBA00032401"/>
    </source>
</evidence>
<evidence type="ECO:0000256" key="5">
    <source>
        <dbReference type="ARBA" id="ARBA00016318"/>
    </source>
</evidence>
<dbReference type="InterPro" id="IPR013785">
    <property type="entry name" value="Aldolase_TIM"/>
</dbReference>
<dbReference type="HOGENOM" id="CLU_048577_4_0_5"/>
<dbReference type="EMBL" id="FQ311874">
    <property type="protein sequence ID" value="CBS91558.1"/>
    <property type="molecule type" value="Genomic_DNA"/>
</dbReference>
<accession>G7ZJ25</accession>
<keyword evidence="8 15" id="KW-0456">Lyase</keyword>
<name>G7ZJ25_AZOL4</name>
<evidence type="ECO:0000256" key="6">
    <source>
        <dbReference type="ARBA" id="ARBA00022605"/>
    </source>
</evidence>
<proteinExistence type="inferred from homology"/>
<dbReference type="PANTHER" id="PTHR21235:SF2">
    <property type="entry name" value="IMIDAZOLE GLYCEROL PHOSPHATE SYNTHASE HISHF"/>
    <property type="match status" value="1"/>
</dbReference>
<dbReference type="PANTHER" id="PTHR21235">
    <property type="entry name" value="IMIDAZOLE GLYCEROL PHOSPHATE SYNTHASE SUBUNIT HISF/H IGP SYNTHASE SUBUNIT HISF/H"/>
    <property type="match status" value="1"/>
</dbReference>
<organism evidence="15 16">
    <name type="scientific">Azospirillum lipoferum (strain 4B)</name>
    <dbReference type="NCBI Taxonomy" id="862719"/>
    <lineage>
        <taxon>Bacteria</taxon>
        <taxon>Pseudomonadati</taxon>
        <taxon>Pseudomonadota</taxon>
        <taxon>Alphaproteobacteria</taxon>
        <taxon>Rhodospirillales</taxon>
        <taxon>Azospirillaceae</taxon>
        <taxon>Azospirillum</taxon>
    </lineage>
</organism>
<dbReference type="InterPro" id="IPR004651">
    <property type="entry name" value="HisF"/>
</dbReference>
<dbReference type="InterPro" id="IPR050064">
    <property type="entry name" value="IGPS_HisA/HisF"/>
</dbReference>
<dbReference type="InterPro" id="IPR011060">
    <property type="entry name" value="RibuloseP-bd_barrel"/>
</dbReference>
<evidence type="ECO:0000256" key="2">
    <source>
        <dbReference type="ARBA" id="ARBA00009667"/>
    </source>
</evidence>
<evidence type="ECO:0000313" key="15">
    <source>
        <dbReference type="EMBL" id="CBS91558.1"/>
    </source>
</evidence>
<dbReference type="InterPro" id="IPR006062">
    <property type="entry name" value="His_biosynth"/>
</dbReference>
<evidence type="ECO:0000256" key="13">
    <source>
        <dbReference type="ARBA" id="ARBA00047838"/>
    </source>
</evidence>
<gene>
    <name evidence="15" type="primary">hisF2</name>
    <name evidence="15" type="ordered locus">AZOLI_p60143</name>
</gene>
<evidence type="ECO:0000256" key="1">
    <source>
        <dbReference type="ARBA" id="ARBA00005091"/>
    </source>
</evidence>
<dbReference type="Proteomes" id="UP000005667">
    <property type="component" value="Plasmid AZO_p6"/>
</dbReference>
<dbReference type="Gene3D" id="3.20.20.70">
    <property type="entry name" value="Aldolase class I"/>
    <property type="match status" value="1"/>
</dbReference>
<dbReference type="GO" id="GO:0016829">
    <property type="term" value="F:lyase activity"/>
    <property type="evidence" value="ECO:0007669"/>
    <property type="project" value="UniProtKB-KW"/>
</dbReference>
<comment type="pathway">
    <text evidence="1">Amino-acid biosynthesis; L-histidine biosynthesis; L-histidine from 5-phospho-alpha-D-ribose 1-diphosphate: step 5/9.</text>
</comment>
<keyword evidence="6 14" id="KW-0028">Amino-acid biosynthesis</keyword>
<dbReference type="SUPFAM" id="SSF51366">
    <property type="entry name" value="Ribulose-phoshate binding barrel"/>
    <property type="match status" value="1"/>
</dbReference>
<evidence type="ECO:0000256" key="8">
    <source>
        <dbReference type="ARBA" id="ARBA00023239"/>
    </source>
</evidence>
<evidence type="ECO:0000256" key="3">
    <source>
        <dbReference type="ARBA" id="ARBA00011152"/>
    </source>
</evidence>
<dbReference type="UniPathway" id="UPA00031">
    <property type="reaction ID" value="UER00010"/>
</dbReference>
<keyword evidence="15" id="KW-0614">Plasmid</keyword>
<comment type="catalytic activity">
    <reaction evidence="13">
        <text>5-[(5-phospho-1-deoxy-D-ribulos-1-ylimino)methylamino]-1-(5-phospho-beta-D-ribosyl)imidazole-4-carboxamide + L-glutamine = D-erythro-1-(imidazol-4-yl)glycerol 3-phosphate + 5-amino-1-(5-phospho-beta-D-ribosyl)imidazole-4-carboxamide + L-glutamate + H(+)</text>
        <dbReference type="Rhea" id="RHEA:24793"/>
        <dbReference type="ChEBI" id="CHEBI:15378"/>
        <dbReference type="ChEBI" id="CHEBI:29985"/>
        <dbReference type="ChEBI" id="CHEBI:58278"/>
        <dbReference type="ChEBI" id="CHEBI:58359"/>
        <dbReference type="ChEBI" id="CHEBI:58475"/>
        <dbReference type="ChEBI" id="CHEBI:58525"/>
        <dbReference type="EC" id="4.3.2.10"/>
    </reaction>
</comment>
<dbReference type="GO" id="GO:0000105">
    <property type="term" value="P:L-histidine biosynthetic process"/>
    <property type="evidence" value="ECO:0007669"/>
    <property type="project" value="UniProtKB-UniPathway"/>
</dbReference>
<dbReference type="GO" id="GO:0000107">
    <property type="term" value="F:imidazoleglycerol-phosphate synthase activity"/>
    <property type="evidence" value="ECO:0007669"/>
    <property type="project" value="InterPro"/>
</dbReference>
<evidence type="ECO:0000256" key="4">
    <source>
        <dbReference type="ARBA" id="ARBA00012809"/>
    </source>
</evidence>
<dbReference type="EC" id="4.3.2.10" evidence="4"/>
<dbReference type="CDD" id="cd04731">
    <property type="entry name" value="HisF"/>
    <property type="match status" value="1"/>
</dbReference>
<evidence type="ECO:0000313" key="16">
    <source>
        <dbReference type="Proteomes" id="UP000005667"/>
    </source>
</evidence>
<keyword evidence="7 14" id="KW-0368">Histidine biosynthesis</keyword>
<evidence type="ECO:0000256" key="7">
    <source>
        <dbReference type="ARBA" id="ARBA00023102"/>
    </source>
</evidence>
<geneLocation type="plasmid" evidence="15 16">
    <name>AZO_p6</name>
</geneLocation>